<evidence type="ECO:0000313" key="1">
    <source>
        <dbReference type="EMBL" id="KAK1901015.1"/>
    </source>
</evidence>
<protein>
    <submittedName>
        <fullName evidence="1">Fibrous sheath-interacting protein 2</fullName>
    </submittedName>
</protein>
<dbReference type="AlphaFoldDB" id="A0AAD9CEP0"/>
<keyword evidence="2" id="KW-1185">Reference proteome</keyword>
<accession>A0AAD9CEP0</accession>
<feature type="non-terminal residue" evidence="1">
    <location>
        <position position="1"/>
    </location>
</feature>
<dbReference type="Proteomes" id="UP001228049">
    <property type="component" value="Unassembled WGS sequence"/>
</dbReference>
<feature type="non-terminal residue" evidence="1">
    <location>
        <position position="102"/>
    </location>
</feature>
<gene>
    <name evidence="1" type="ORF">KUDE01_003987</name>
</gene>
<comment type="caution">
    <text evidence="1">The sequence shown here is derived from an EMBL/GenBank/DDBJ whole genome shotgun (WGS) entry which is preliminary data.</text>
</comment>
<evidence type="ECO:0000313" key="2">
    <source>
        <dbReference type="Proteomes" id="UP001228049"/>
    </source>
</evidence>
<sequence>VKTPTHQPPDLDNREGLKQFLLSEHKDANATPGLQRAGEDCWRRVVDEEINNVPEIPIRLSYGSTTILRFPEERRWGEKKKHHPLFLHFLFAVRDIPSKKSQ</sequence>
<name>A0AAD9CEP0_DISEL</name>
<proteinExistence type="predicted"/>
<organism evidence="1 2">
    <name type="scientific">Dissostichus eleginoides</name>
    <name type="common">Patagonian toothfish</name>
    <name type="synonym">Dissostichus amissus</name>
    <dbReference type="NCBI Taxonomy" id="100907"/>
    <lineage>
        <taxon>Eukaryota</taxon>
        <taxon>Metazoa</taxon>
        <taxon>Chordata</taxon>
        <taxon>Craniata</taxon>
        <taxon>Vertebrata</taxon>
        <taxon>Euteleostomi</taxon>
        <taxon>Actinopterygii</taxon>
        <taxon>Neopterygii</taxon>
        <taxon>Teleostei</taxon>
        <taxon>Neoteleostei</taxon>
        <taxon>Acanthomorphata</taxon>
        <taxon>Eupercaria</taxon>
        <taxon>Perciformes</taxon>
        <taxon>Notothenioidei</taxon>
        <taxon>Nototheniidae</taxon>
        <taxon>Dissostichus</taxon>
    </lineage>
</organism>
<reference evidence="1" key="1">
    <citation type="submission" date="2023-04" db="EMBL/GenBank/DDBJ databases">
        <title>Chromosome-level genome of Chaenocephalus aceratus.</title>
        <authorList>
            <person name="Park H."/>
        </authorList>
    </citation>
    <scope>NUCLEOTIDE SEQUENCE</scope>
    <source>
        <strain evidence="1">DE</strain>
        <tissue evidence="1">Muscle</tissue>
    </source>
</reference>
<dbReference type="EMBL" id="JASDAP010000006">
    <property type="protein sequence ID" value="KAK1901015.1"/>
    <property type="molecule type" value="Genomic_DNA"/>
</dbReference>